<evidence type="ECO:0000313" key="8">
    <source>
        <dbReference type="Proteomes" id="UP000504631"/>
    </source>
</evidence>
<dbReference type="SMART" id="SM00301">
    <property type="entry name" value="DM"/>
    <property type="match status" value="1"/>
</dbReference>
<feature type="region of interest" description="Disordered" evidence="6">
    <location>
        <begin position="335"/>
        <end position="354"/>
    </location>
</feature>
<dbReference type="GO" id="GO:0000978">
    <property type="term" value="F:RNA polymerase II cis-regulatory region sequence-specific DNA binding"/>
    <property type="evidence" value="ECO:0007669"/>
    <property type="project" value="TreeGrafter"/>
</dbReference>
<dbReference type="CTD" id="40940"/>
<dbReference type="GO" id="GO:0007548">
    <property type="term" value="P:sex differentiation"/>
    <property type="evidence" value="ECO:0007669"/>
    <property type="project" value="TreeGrafter"/>
</dbReference>
<sequence>MYREENEQNRTANLVPQQSNGANTFEHLEHSQDSMENGDEVVSTRVQTDASSSTNSTPRPRAPRNCARCRNHRLKITLKSHKRYCKYRYCNCEKCKITADRQRVMAQQTKLRRQLAQDEVKVRAAEEKLKKTKVWRSYETVDPLPFGAENDRVSSIPQPAISIEGSYDSSSGDSPVSSHGSNGIHTGFGGVISIPPSRKLPPMHPHTATISHLPQSLTSESVEILLEHSTKLVELFQYPWEAILLMYINLKYAGANPEEVVRRMVDASNEIRNMHFWKAVRMTQPSRSFRCTAACTAPTAPPTGPPTYEGHVPYIGVVPPPNPVHYRPFLRPENAHIPGTRIPSSPDGPPEHST</sequence>
<dbReference type="GO" id="GO:0046872">
    <property type="term" value="F:metal ion binding"/>
    <property type="evidence" value="ECO:0007669"/>
    <property type="project" value="UniProtKB-KW"/>
</dbReference>
<dbReference type="Proteomes" id="UP000504631">
    <property type="component" value="Unplaced"/>
</dbReference>
<dbReference type="Pfam" id="PF00751">
    <property type="entry name" value="DM"/>
    <property type="match status" value="1"/>
</dbReference>
<evidence type="ECO:0000313" key="9">
    <source>
        <dbReference type="RefSeq" id="XP_033348036.1"/>
    </source>
</evidence>
<evidence type="ECO:0000256" key="1">
    <source>
        <dbReference type="ARBA" id="ARBA00022723"/>
    </source>
</evidence>
<dbReference type="RefSeq" id="XP_033348036.1">
    <property type="nucleotide sequence ID" value="XM_033492145.1"/>
</dbReference>
<dbReference type="AlphaFoldDB" id="A0A6J3K4L9"/>
<feature type="compositionally biased region" description="Polar residues" evidence="6">
    <location>
        <begin position="9"/>
        <end position="23"/>
    </location>
</feature>
<evidence type="ECO:0000256" key="5">
    <source>
        <dbReference type="PROSITE-ProRule" id="PRU00070"/>
    </source>
</evidence>
<comment type="subcellular location">
    <subcellularLocation>
        <location evidence="5">Nucleus</location>
    </subcellularLocation>
</comment>
<dbReference type="Pfam" id="PF08828">
    <property type="entry name" value="DSX_dimer"/>
    <property type="match status" value="1"/>
</dbReference>
<protein>
    <submittedName>
        <fullName evidence="9 10">Doublesex- and mab-3-related transcription factor A2 isoform X1</fullName>
    </submittedName>
</protein>
<feature type="region of interest" description="Disordered" evidence="6">
    <location>
        <begin position="1"/>
        <end position="64"/>
    </location>
</feature>
<dbReference type="PANTHER" id="PTHR12322:SF116">
    <property type="entry name" value="DOUBLESEX-MAB RELATED 99B"/>
    <property type="match status" value="1"/>
</dbReference>
<dbReference type="SMART" id="SM01143">
    <property type="entry name" value="DSX_dimer"/>
    <property type="match status" value="1"/>
</dbReference>
<keyword evidence="4 5" id="KW-0539">Nucleus</keyword>
<feature type="DNA-binding region" description="DM" evidence="5">
    <location>
        <begin position="66"/>
        <end position="113"/>
    </location>
</feature>
<dbReference type="RefSeq" id="XP_033348038.1">
    <property type="nucleotide sequence ID" value="XM_033492147.1"/>
</dbReference>
<dbReference type="SUPFAM" id="SSF82927">
    <property type="entry name" value="Cysteine-rich DNA binding domain, (DM domain)"/>
    <property type="match status" value="1"/>
</dbReference>
<dbReference type="FunFam" id="4.10.1040.10:FF:000001">
    <property type="entry name" value="doublesex- and mab-3-related transcription factor 1"/>
    <property type="match status" value="1"/>
</dbReference>
<dbReference type="InterPro" id="IPR014932">
    <property type="entry name" value="DSX_dimer"/>
</dbReference>
<dbReference type="KEGG" id="bvk:117232638"/>
<evidence type="ECO:0000256" key="4">
    <source>
        <dbReference type="ARBA" id="ARBA00023242"/>
    </source>
</evidence>
<keyword evidence="1 5" id="KW-0479">Metal-binding</keyword>
<evidence type="ECO:0000256" key="6">
    <source>
        <dbReference type="SAM" id="MobiDB-lite"/>
    </source>
</evidence>
<dbReference type="GO" id="GO:0000981">
    <property type="term" value="F:DNA-binding transcription factor activity, RNA polymerase II-specific"/>
    <property type="evidence" value="ECO:0007669"/>
    <property type="project" value="TreeGrafter"/>
</dbReference>
<keyword evidence="2 5" id="KW-0862">Zinc</keyword>
<evidence type="ECO:0000313" key="10">
    <source>
        <dbReference type="RefSeq" id="XP_033348037.1"/>
    </source>
</evidence>
<dbReference type="InterPro" id="IPR026607">
    <property type="entry name" value="DMRT"/>
</dbReference>
<evidence type="ECO:0000259" key="7">
    <source>
        <dbReference type="PROSITE" id="PS50809"/>
    </source>
</evidence>
<feature type="domain" description="DM" evidence="7">
    <location>
        <begin position="66"/>
        <end position="113"/>
    </location>
</feature>
<dbReference type="InterPro" id="IPR001275">
    <property type="entry name" value="DM_DNA-bd"/>
</dbReference>
<reference evidence="9 10" key="1">
    <citation type="submission" date="2025-04" db="UniProtKB">
        <authorList>
            <consortium name="RefSeq"/>
        </authorList>
    </citation>
    <scope>IDENTIFICATION</scope>
    <source>
        <tissue evidence="9 10">Muscle</tissue>
    </source>
</reference>
<dbReference type="InterPro" id="IPR036407">
    <property type="entry name" value="DM_DNA-bd_sf"/>
</dbReference>
<dbReference type="RefSeq" id="XP_033348037.1">
    <property type="nucleotide sequence ID" value="XM_033492146.1"/>
</dbReference>
<accession>A0A6J3K4L9</accession>
<organism evidence="8 10">
    <name type="scientific">Bombus vosnesenskii</name>
    <dbReference type="NCBI Taxonomy" id="207650"/>
    <lineage>
        <taxon>Eukaryota</taxon>
        <taxon>Metazoa</taxon>
        <taxon>Ecdysozoa</taxon>
        <taxon>Arthropoda</taxon>
        <taxon>Hexapoda</taxon>
        <taxon>Insecta</taxon>
        <taxon>Pterygota</taxon>
        <taxon>Neoptera</taxon>
        <taxon>Endopterygota</taxon>
        <taxon>Hymenoptera</taxon>
        <taxon>Apocrita</taxon>
        <taxon>Aculeata</taxon>
        <taxon>Apoidea</taxon>
        <taxon>Anthophila</taxon>
        <taxon>Apidae</taxon>
        <taxon>Bombus</taxon>
        <taxon>Pyrobombus</taxon>
    </lineage>
</organism>
<name>A0A6J3K4L9_9HYME</name>
<dbReference type="GeneID" id="117232638"/>
<evidence type="ECO:0000313" key="11">
    <source>
        <dbReference type="RefSeq" id="XP_033348038.1"/>
    </source>
</evidence>
<evidence type="ECO:0000256" key="2">
    <source>
        <dbReference type="ARBA" id="ARBA00022833"/>
    </source>
</evidence>
<dbReference type="PROSITE" id="PS50809">
    <property type="entry name" value="DM_2"/>
    <property type="match status" value="1"/>
</dbReference>
<evidence type="ECO:0000256" key="3">
    <source>
        <dbReference type="ARBA" id="ARBA00023125"/>
    </source>
</evidence>
<feature type="compositionally biased region" description="Polar residues" evidence="6">
    <location>
        <begin position="44"/>
        <end position="57"/>
    </location>
</feature>
<dbReference type="Gene3D" id="1.10.8.10">
    <property type="entry name" value="DNA helicase RuvA subunit, C-terminal domain"/>
    <property type="match status" value="1"/>
</dbReference>
<dbReference type="GO" id="GO:0005634">
    <property type="term" value="C:nucleus"/>
    <property type="evidence" value="ECO:0007669"/>
    <property type="project" value="UniProtKB-SubCell"/>
</dbReference>
<gene>
    <name evidence="9 10 11" type="primary">LOC117232638</name>
</gene>
<dbReference type="PANTHER" id="PTHR12322">
    <property type="entry name" value="DOUBLESEX AND MAB-3 RELATED TRANSCRIPTION FACTOR DMRT"/>
    <property type="match status" value="1"/>
</dbReference>
<keyword evidence="8" id="KW-1185">Reference proteome</keyword>
<keyword evidence="3 5" id="KW-0238">DNA-binding</keyword>
<dbReference type="Gene3D" id="4.10.1040.10">
    <property type="entry name" value="DM DNA-binding domain"/>
    <property type="match status" value="1"/>
</dbReference>
<proteinExistence type="predicted"/>
<dbReference type="PROSITE" id="PS40000">
    <property type="entry name" value="DM_1"/>
    <property type="match status" value="1"/>
</dbReference>